<dbReference type="RefSeq" id="WP_091392184.1">
    <property type="nucleotide sequence ID" value="NZ_FNQY01000001.1"/>
</dbReference>
<dbReference type="InterPro" id="IPR024072">
    <property type="entry name" value="DHFR-like_dom_sf"/>
</dbReference>
<dbReference type="GO" id="GO:0009231">
    <property type="term" value="P:riboflavin biosynthetic process"/>
    <property type="evidence" value="ECO:0007669"/>
    <property type="project" value="InterPro"/>
</dbReference>
<dbReference type="STRING" id="551991.SAMN05192529_101168"/>
<dbReference type="Proteomes" id="UP000199041">
    <property type="component" value="Unassembled WGS sequence"/>
</dbReference>
<dbReference type="Pfam" id="PF01872">
    <property type="entry name" value="RibD_C"/>
    <property type="match status" value="1"/>
</dbReference>
<gene>
    <name evidence="2" type="ORF">SAMN05192529_101168</name>
</gene>
<sequence>MGNIVLFMHVSLDGYAAGTKGEMDWIHVDAEIFDFVGERVGRTNTALYGRVTFQMMESYWPTAADQPGASHHDRVHSAWYKNVQKVVLSTTLDASAYVNTTVISQDYAEKLRQLKKRTVGEILLFGSPTAAHSLLAEDLIDEYWLFINPVVLGAGIPVFKNVQERQLLKPLGTKVFSSGVVCMRHEVQFG</sequence>
<dbReference type="GO" id="GO:0008703">
    <property type="term" value="F:5-amino-6-(5-phosphoribosylamino)uracil reductase activity"/>
    <property type="evidence" value="ECO:0007669"/>
    <property type="project" value="InterPro"/>
</dbReference>
<accession>A0A1H3VIG3</accession>
<dbReference type="InterPro" id="IPR002734">
    <property type="entry name" value="RibDG_C"/>
</dbReference>
<dbReference type="PANTHER" id="PTHR38011">
    <property type="entry name" value="DIHYDROFOLATE REDUCTASE FAMILY PROTEIN (AFU_ORTHOLOGUE AFUA_8G06820)"/>
    <property type="match status" value="1"/>
</dbReference>
<dbReference type="OrthoDB" id="195113at2"/>
<evidence type="ECO:0000313" key="2">
    <source>
        <dbReference type="EMBL" id="SDZ74559.1"/>
    </source>
</evidence>
<feature type="domain" description="Bacterial bifunctional deaminase-reductase C-terminal" evidence="1">
    <location>
        <begin position="4"/>
        <end position="181"/>
    </location>
</feature>
<dbReference type="AlphaFoldDB" id="A0A1H3VIG3"/>
<organism evidence="2 3">
    <name type="scientific">Arachidicoccus rhizosphaerae</name>
    <dbReference type="NCBI Taxonomy" id="551991"/>
    <lineage>
        <taxon>Bacteria</taxon>
        <taxon>Pseudomonadati</taxon>
        <taxon>Bacteroidota</taxon>
        <taxon>Chitinophagia</taxon>
        <taxon>Chitinophagales</taxon>
        <taxon>Chitinophagaceae</taxon>
        <taxon>Arachidicoccus</taxon>
    </lineage>
</organism>
<dbReference type="PANTHER" id="PTHR38011:SF11">
    <property type="entry name" value="2,5-DIAMINO-6-RIBOSYLAMINO-4(3H)-PYRIMIDINONE 5'-PHOSPHATE REDUCTASE"/>
    <property type="match status" value="1"/>
</dbReference>
<reference evidence="2 3" key="1">
    <citation type="submission" date="2016-10" db="EMBL/GenBank/DDBJ databases">
        <authorList>
            <person name="de Groot N.N."/>
        </authorList>
    </citation>
    <scope>NUCLEOTIDE SEQUENCE [LARGE SCALE GENOMIC DNA]</scope>
    <source>
        <strain evidence="2 3">Vu-144</strain>
    </source>
</reference>
<dbReference type="EMBL" id="FNQY01000001">
    <property type="protein sequence ID" value="SDZ74559.1"/>
    <property type="molecule type" value="Genomic_DNA"/>
</dbReference>
<dbReference type="InterPro" id="IPR050765">
    <property type="entry name" value="Riboflavin_Biosynth_HTPR"/>
</dbReference>
<protein>
    <submittedName>
        <fullName evidence="2">Dihydrofolate reductase</fullName>
    </submittedName>
</protein>
<evidence type="ECO:0000313" key="3">
    <source>
        <dbReference type="Proteomes" id="UP000199041"/>
    </source>
</evidence>
<proteinExistence type="predicted"/>
<evidence type="ECO:0000259" key="1">
    <source>
        <dbReference type="Pfam" id="PF01872"/>
    </source>
</evidence>
<dbReference type="SUPFAM" id="SSF53597">
    <property type="entry name" value="Dihydrofolate reductase-like"/>
    <property type="match status" value="1"/>
</dbReference>
<dbReference type="Gene3D" id="3.40.430.10">
    <property type="entry name" value="Dihydrofolate Reductase, subunit A"/>
    <property type="match status" value="1"/>
</dbReference>
<keyword evidence="3" id="KW-1185">Reference proteome</keyword>
<name>A0A1H3VIG3_9BACT</name>